<proteinExistence type="predicted"/>
<accession>A0A382GVX3</accession>
<dbReference type="Gene3D" id="2.30.130.40">
    <property type="entry name" value="LON domain-like"/>
    <property type="match status" value="1"/>
</dbReference>
<sequence>MIREIRTGLVSQGRPPATAPDQRLFRLTDYWLVGDTIECLNENSAMQNVFSTRHNDLPDELPLFPLTGAVLLPNGQLPLNIFEPRYLNMVLDALAGPRLIGMVQPLPGTESDLPELHLTGCAGRVVSFNETRDDRLLIVLGGVCRFDIVKELDARRGYRQSVVNWERFAHDLDQERDLDLEKKGLLDSVRRYLEQRNLSVEWEVLKDLEIPELVDTLGCSLPFSPREKQGLVEALILRDRYDLVSALCEFGTTSLAEASPRPQ</sequence>
<dbReference type="InterPro" id="IPR046336">
    <property type="entry name" value="Lon_prtase_N_sf"/>
</dbReference>
<dbReference type="PANTHER" id="PTHR46732">
    <property type="entry name" value="ATP-DEPENDENT PROTEASE LA (LON) DOMAIN PROTEIN"/>
    <property type="match status" value="1"/>
</dbReference>
<organism evidence="2">
    <name type="scientific">marine metagenome</name>
    <dbReference type="NCBI Taxonomy" id="408172"/>
    <lineage>
        <taxon>unclassified sequences</taxon>
        <taxon>metagenomes</taxon>
        <taxon>ecological metagenomes</taxon>
    </lineage>
</organism>
<dbReference type="SMART" id="SM00464">
    <property type="entry name" value="LON"/>
    <property type="match status" value="1"/>
</dbReference>
<evidence type="ECO:0000259" key="1">
    <source>
        <dbReference type="PROSITE" id="PS51787"/>
    </source>
</evidence>
<dbReference type="EMBL" id="UINC01057568">
    <property type="protein sequence ID" value="SVB78867.1"/>
    <property type="molecule type" value="Genomic_DNA"/>
</dbReference>
<dbReference type="PANTHER" id="PTHR46732:SF8">
    <property type="entry name" value="ATP-DEPENDENT PROTEASE LA (LON) DOMAIN PROTEIN"/>
    <property type="match status" value="1"/>
</dbReference>
<protein>
    <recommendedName>
        <fullName evidence="1">Lon N-terminal domain-containing protein</fullName>
    </recommendedName>
</protein>
<dbReference type="AlphaFoldDB" id="A0A382GVX3"/>
<dbReference type="SUPFAM" id="SSF88697">
    <property type="entry name" value="PUA domain-like"/>
    <property type="match status" value="1"/>
</dbReference>
<name>A0A382GVX3_9ZZZZ</name>
<dbReference type="InterPro" id="IPR015947">
    <property type="entry name" value="PUA-like_sf"/>
</dbReference>
<dbReference type="InterPro" id="IPR003111">
    <property type="entry name" value="Lon_prtase_N"/>
</dbReference>
<gene>
    <name evidence="2" type="ORF">METZ01_LOCUS231721</name>
</gene>
<dbReference type="PROSITE" id="PS51787">
    <property type="entry name" value="LON_N"/>
    <property type="match status" value="1"/>
</dbReference>
<reference evidence="2" key="1">
    <citation type="submission" date="2018-05" db="EMBL/GenBank/DDBJ databases">
        <authorList>
            <person name="Lanie J.A."/>
            <person name="Ng W.-L."/>
            <person name="Kazmierczak K.M."/>
            <person name="Andrzejewski T.M."/>
            <person name="Davidsen T.M."/>
            <person name="Wayne K.J."/>
            <person name="Tettelin H."/>
            <person name="Glass J.I."/>
            <person name="Rusch D."/>
            <person name="Podicherti R."/>
            <person name="Tsui H.-C.T."/>
            <person name="Winkler M.E."/>
        </authorList>
    </citation>
    <scope>NUCLEOTIDE SEQUENCE</scope>
</reference>
<evidence type="ECO:0000313" key="2">
    <source>
        <dbReference type="EMBL" id="SVB78867.1"/>
    </source>
</evidence>
<feature type="domain" description="Lon N-terminal" evidence="1">
    <location>
        <begin position="61"/>
        <end position="252"/>
    </location>
</feature>
<dbReference type="Pfam" id="PF02190">
    <property type="entry name" value="LON_substr_bdg"/>
    <property type="match status" value="1"/>
</dbReference>